<gene>
    <name evidence="2" type="ordered locus">Awo_c00160</name>
</gene>
<dbReference type="AlphaFoldDB" id="H6LEB6"/>
<dbReference type="EMBL" id="CP002987">
    <property type="protein sequence ID" value="AFA46830.1"/>
    <property type="molecule type" value="Genomic_DNA"/>
</dbReference>
<feature type="domain" description="Methyltransferase" evidence="1">
    <location>
        <begin position="43"/>
        <end position="164"/>
    </location>
</feature>
<name>H6LEB6_ACEWD</name>
<dbReference type="OrthoDB" id="9784101at2"/>
<reference evidence="2 3" key="2">
    <citation type="journal article" date="2012" name="PLoS ONE">
        <title>An ancient pathway combining carbon dioxide fixation with the generation and utilization of a sodium ion gradient for ATP synthesis.</title>
        <authorList>
            <person name="Poehlein A."/>
            <person name="Schmidt S."/>
            <person name="Kaster A.K."/>
            <person name="Goenrich M."/>
            <person name="Vollmers J."/>
            <person name="Thurmer A."/>
            <person name="Bertsch J."/>
            <person name="Schuchmann K."/>
            <person name="Voigt B."/>
            <person name="Hecker M."/>
            <person name="Daniel R."/>
            <person name="Thauer R.K."/>
            <person name="Gottschalk G."/>
            <person name="Muller V."/>
        </authorList>
    </citation>
    <scope>NUCLEOTIDE SEQUENCE [LARGE SCALE GENOMIC DNA]</scope>
    <source>
        <strain evidence="3">ATCC 29683 / DSM 1030 / JCM 2381 / KCTC 1655 / WB1</strain>
    </source>
</reference>
<dbReference type="RefSeq" id="WP_014354434.1">
    <property type="nucleotide sequence ID" value="NC_016894.1"/>
</dbReference>
<dbReference type="SUPFAM" id="SSF53335">
    <property type="entry name" value="S-adenosyl-L-methionine-dependent methyltransferases"/>
    <property type="match status" value="1"/>
</dbReference>
<reference evidence="3" key="1">
    <citation type="submission" date="2011-07" db="EMBL/GenBank/DDBJ databases">
        <title>Complete genome sequence of Acetobacterium woodii.</title>
        <authorList>
            <person name="Poehlein A."/>
            <person name="Schmidt S."/>
            <person name="Kaster A.-K."/>
            <person name="Goenrich M."/>
            <person name="Vollmers J."/>
            <person name="Thuermer A."/>
            <person name="Gottschalk G."/>
            <person name="Thauer R.K."/>
            <person name="Daniel R."/>
            <person name="Mueller V."/>
        </authorList>
    </citation>
    <scope>NUCLEOTIDE SEQUENCE [LARGE SCALE GENOMIC DNA]</scope>
    <source>
        <strain evidence="3">ATCC 29683 / DSM 1030 / JCM 2381 / KCTC 1655 / WB1</strain>
    </source>
</reference>
<dbReference type="KEGG" id="awo:Awo_c00160"/>
<dbReference type="HOGENOM" id="CLU_037990_4_1_9"/>
<evidence type="ECO:0000313" key="3">
    <source>
        <dbReference type="Proteomes" id="UP000007177"/>
    </source>
</evidence>
<keyword evidence="2" id="KW-0489">Methyltransferase</keyword>
<dbReference type="GO" id="GO:0032259">
    <property type="term" value="P:methylation"/>
    <property type="evidence" value="ECO:0007669"/>
    <property type="project" value="UniProtKB-KW"/>
</dbReference>
<keyword evidence="3" id="KW-1185">Reference proteome</keyword>
<accession>H6LEB6</accession>
<organism evidence="2 3">
    <name type="scientific">Acetobacterium woodii (strain ATCC 29683 / DSM 1030 / JCM 2381 / KCTC 1655 / WB1)</name>
    <dbReference type="NCBI Taxonomy" id="931626"/>
    <lineage>
        <taxon>Bacteria</taxon>
        <taxon>Bacillati</taxon>
        <taxon>Bacillota</taxon>
        <taxon>Clostridia</taxon>
        <taxon>Eubacteriales</taxon>
        <taxon>Eubacteriaceae</taxon>
        <taxon>Acetobacterium</taxon>
    </lineage>
</organism>
<protein>
    <submittedName>
        <fullName evidence="2">Menaquinone biosynthesis methyltransferase</fullName>
    </submittedName>
</protein>
<dbReference type="Proteomes" id="UP000007177">
    <property type="component" value="Chromosome"/>
</dbReference>
<dbReference type="InterPro" id="IPR025714">
    <property type="entry name" value="Methyltranfer_dom"/>
</dbReference>
<dbReference type="GO" id="GO:0008757">
    <property type="term" value="F:S-adenosylmethionine-dependent methyltransferase activity"/>
    <property type="evidence" value="ECO:0007669"/>
    <property type="project" value="InterPro"/>
</dbReference>
<dbReference type="Pfam" id="PF13847">
    <property type="entry name" value="Methyltransf_31"/>
    <property type="match status" value="1"/>
</dbReference>
<sequence>MEEIKNQVRAVWNHHAPNYDQKHNQFEDRKIWKQILIDQIGDDKQQKVLDIGTGTGFLAALAAEAGYHSTGVDLAERMIEQAKQRAIEQELKITYLIEDWNQLSCDDASFDVIVNRCIMWTIFTPEKTLAEWRRVLKPGGRILCFCPQNTNNEQPNHYCENIETKLPLRNAGIDQLSRVLKENNFNQIEMIKLNNLKSANLFESWSLIKGVK</sequence>
<keyword evidence="2" id="KW-0808">Transferase</keyword>
<dbReference type="PANTHER" id="PTHR43591">
    <property type="entry name" value="METHYLTRANSFERASE"/>
    <property type="match status" value="1"/>
</dbReference>
<evidence type="ECO:0000313" key="2">
    <source>
        <dbReference type="EMBL" id="AFA46830.1"/>
    </source>
</evidence>
<dbReference type="STRING" id="931626.Awo_c00160"/>
<proteinExistence type="predicted"/>
<dbReference type="Gene3D" id="3.40.50.150">
    <property type="entry name" value="Vaccinia Virus protein VP39"/>
    <property type="match status" value="1"/>
</dbReference>
<evidence type="ECO:0000259" key="1">
    <source>
        <dbReference type="Pfam" id="PF13847"/>
    </source>
</evidence>
<dbReference type="eggNOG" id="COG2226">
    <property type="taxonomic scope" value="Bacteria"/>
</dbReference>
<dbReference type="InterPro" id="IPR029063">
    <property type="entry name" value="SAM-dependent_MTases_sf"/>
</dbReference>
<dbReference type="PANTHER" id="PTHR43591:SF24">
    <property type="entry name" value="2-METHOXY-6-POLYPRENYL-1,4-BENZOQUINOL METHYLASE, MITOCHONDRIAL"/>
    <property type="match status" value="1"/>
</dbReference>
<dbReference type="CDD" id="cd02440">
    <property type="entry name" value="AdoMet_MTases"/>
    <property type="match status" value="1"/>
</dbReference>